<evidence type="ECO:0008006" key="4">
    <source>
        <dbReference type="Google" id="ProtNLM"/>
    </source>
</evidence>
<dbReference type="SUPFAM" id="SSF51161">
    <property type="entry name" value="Trimeric LpxA-like enzymes"/>
    <property type="match status" value="1"/>
</dbReference>
<name>A8ZY87_DESOH</name>
<comment type="similarity">
    <text evidence="1">Belongs to the transferase hexapeptide repeat family.</text>
</comment>
<dbReference type="InterPro" id="IPR050179">
    <property type="entry name" value="Trans_hexapeptide_repeat"/>
</dbReference>
<evidence type="ECO:0000313" key="3">
    <source>
        <dbReference type="Proteomes" id="UP000008561"/>
    </source>
</evidence>
<dbReference type="Pfam" id="PF00132">
    <property type="entry name" value="Hexapep"/>
    <property type="match status" value="1"/>
</dbReference>
<organism evidence="2 3">
    <name type="scientific">Desulfosudis oleivorans (strain DSM 6200 / JCM 39069 / Hxd3)</name>
    <name type="common">Desulfococcus oleovorans</name>
    <dbReference type="NCBI Taxonomy" id="96561"/>
    <lineage>
        <taxon>Bacteria</taxon>
        <taxon>Pseudomonadati</taxon>
        <taxon>Thermodesulfobacteriota</taxon>
        <taxon>Desulfobacteria</taxon>
        <taxon>Desulfobacterales</taxon>
        <taxon>Desulfosudaceae</taxon>
        <taxon>Desulfosudis</taxon>
    </lineage>
</organism>
<proteinExistence type="inferred from homology"/>
<evidence type="ECO:0000313" key="2">
    <source>
        <dbReference type="EMBL" id="ABW67094.1"/>
    </source>
</evidence>
<accession>A8ZY87</accession>
<dbReference type="InterPro" id="IPR011004">
    <property type="entry name" value="Trimer_LpxA-like_sf"/>
</dbReference>
<dbReference type="HOGENOM" id="CLU_051638_9_0_7"/>
<dbReference type="AlphaFoldDB" id="A8ZY87"/>
<dbReference type="InterPro" id="IPR001451">
    <property type="entry name" value="Hexapep"/>
</dbReference>
<keyword evidence="3" id="KW-1185">Reference proteome</keyword>
<dbReference type="EMBL" id="CP000859">
    <property type="protein sequence ID" value="ABW67094.1"/>
    <property type="molecule type" value="Genomic_DNA"/>
</dbReference>
<dbReference type="PANTHER" id="PTHR43300:SF10">
    <property type="entry name" value="2,3,4,5-TETRAHYDROPYRIDINE-2,6-DICARBOXYLATE N-ACETYLTRANSFERASE"/>
    <property type="match status" value="1"/>
</dbReference>
<dbReference type="Proteomes" id="UP000008561">
    <property type="component" value="Chromosome"/>
</dbReference>
<protein>
    <recommendedName>
        <fullName evidence="4">N-acetyltransferase</fullName>
    </recommendedName>
</protein>
<dbReference type="eggNOG" id="COG1043">
    <property type="taxonomic scope" value="Bacteria"/>
</dbReference>
<dbReference type="CDD" id="cd03358">
    <property type="entry name" value="LbH_WxcM_N_like"/>
    <property type="match status" value="1"/>
</dbReference>
<dbReference type="RefSeq" id="WP_012174711.1">
    <property type="nucleotide sequence ID" value="NC_009943.1"/>
</dbReference>
<sequence length="250" mass="26870">MMGRENIHPTALVDPCAKIADKVKIGPFSIVHANVVLEEGCDIGAYCELGVKTALGDGSPLLVGKNALIRSHSVFYESSCFAEGLTTGHRVTVREKTIAGKNLQIGTLSDIQGDCVIGDYVRFHSNVHIGKGACIGNFVWIFPYVVLTNDPHPPSSVLKGVTVEDFAVIATMTVVLPGVNIGKGALIAAHALLKTDAEPGMLYMGVPAKKICNASQIKLQDGTERPAYPWISHFSRGYPDTVVKDWKKNE</sequence>
<dbReference type="KEGG" id="dol:Dole_1288"/>
<dbReference type="STRING" id="96561.Dole_1288"/>
<dbReference type="Gene3D" id="2.160.10.10">
    <property type="entry name" value="Hexapeptide repeat proteins"/>
    <property type="match status" value="1"/>
</dbReference>
<reference evidence="2 3" key="1">
    <citation type="submission" date="2007-10" db="EMBL/GenBank/DDBJ databases">
        <title>Complete sequence of Desulfococcus oleovorans Hxd3.</title>
        <authorList>
            <consortium name="US DOE Joint Genome Institute"/>
            <person name="Copeland A."/>
            <person name="Lucas S."/>
            <person name="Lapidus A."/>
            <person name="Barry K."/>
            <person name="Glavina del Rio T."/>
            <person name="Dalin E."/>
            <person name="Tice H."/>
            <person name="Pitluck S."/>
            <person name="Kiss H."/>
            <person name="Brettin T."/>
            <person name="Bruce D."/>
            <person name="Detter J.C."/>
            <person name="Han C."/>
            <person name="Schmutz J."/>
            <person name="Larimer F."/>
            <person name="Land M."/>
            <person name="Hauser L."/>
            <person name="Kyrpides N."/>
            <person name="Kim E."/>
            <person name="Wawrik B."/>
            <person name="Richardson P."/>
        </authorList>
    </citation>
    <scope>NUCLEOTIDE SEQUENCE [LARGE SCALE GENOMIC DNA]</scope>
    <source>
        <strain evidence="3">DSM 6200 / JCM 39069 / Hxd3</strain>
    </source>
</reference>
<evidence type="ECO:0000256" key="1">
    <source>
        <dbReference type="ARBA" id="ARBA00007274"/>
    </source>
</evidence>
<dbReference type="PANTHER" id="PTHR43300">
    <property type="entry name" value="ACETYLTRANSFERASE"/>
    <property type="match status" value="1"/>
</dbReference>
<gene>
    <name evidence="2" type="ordered locus">Dole_1288</name>
</gene>